<organism evidence="3 4">
    <name type="scientific">Candidatus Jettenia ecosi</name>
    <dbReference type="NCBI Taxonomy" id="2494326"/>
    <lineage>
        <taxon>Bacteria</taxon>
        <taxon>Pseudomonadati</taxon>
        <taxon>Planctomycetota</taxon>
        <taxon>Candidatus Brocadiia</taxon>
        <taxon>Candidatus Brocadiales</taxon>
        <taxon>Candidatus Brocadiaceae</taxon>
        <taxon>Candidatus Jettenia</taxon>
    </lineage>
</organism>
<sequence length="318" mass="34793">MRTVAEKPKANQQTTSAKSAMSGRGYFGHSRKVKSILHLQRTLRNQAVQRLLQAKPDGLEAVSDPTASGRFGHDFSQIPVHAKAPVKIQSKLVVNTPGDIYEQEADRVSEQVMRLPVPQLQRACPCGGGCPKCQTEQSDHEYERLQTKSVQASETGQIATLPIVQEVLAVPGQPLDPASRVFMEQRFGYDFSKVRVHSGATAEQSARELNAHAYTVGCNIVFGTGKFSPETHEGQRLLAHELTHVVQQDNDNAIIQRKPAPIPVVIDASGKGIEGVISNTWSAALRESPSRTSKVLADLPRGHKVLAKSGRFWIKVQT</sequence>
<gene>
    <name evidence="3" type="ORF">JETT_0936</name>
</gene>
<name>A0A533QDS6_9BACT</name>
<feature type="compositionally biased region" description="Polar residues" evidence="1">
    <location>
        <begin position="10"/>
        <end position="19"/>
    </location>
</feature>
<evidence type="ECO:0000259" key="2">
    <source>
        <dbReference type="Pfam" id="PF13699"/>
    </source>
</evidence>
<protein>
    <recommendedName>
        <fullName evidence="2">eCIS core domain-containing protein</fullName>
    </recommendedName>
</protein>
<accession>A0A533QDS6</accession>
<feature type="region of interest" description="Disordered" evidence="1">
    <location>
        <begin position="1"/>
        <end position="26"/>
    </location>
</feature>
<evidence type="ECO:0000313" key="4">
    <source>
        <dbReference type="Proteomes" id="UP000319783"/>
    </source>
</evidence>
<dbReference type="EMBL" id="SULG01000013">
    <property type="protein sequence ID" value="TLD42802.1"/>
    <property type="molecule type" value="Genomic_DNA"/>
</dbReference>
<dbReference type="Proteomes" id="UP000319783">
    <property type="component" value="Unassembled WGS sequence"/>
</dbReference>
<reference evidence="3 4" key="1">
    <citation type="submission" date="2019-04" db="EMBL/GenBank/DDBJ databases">
        <title>Genome of a novel bacterium Candidatus Jettenia ecosi reconstructed from metagenome of an anammox bioreactor.</title>
        <authorList>
            <person name="Mardanov A.V."/>
            <person name="Beletsky A.V."/>
            <person name="Ravin N.V."/>
            <person name="Botchkova E.A."/>
            <person name="Litti Y.V."/>
            <person name="Nozhevnikova A.N."/>
        </authorList>
    </citation>
    <scope>NUCLEOTIDE SEQUENCE [LARGE SCALE GENOMIC DNA]</scope>
    <source>
        <strain evidence="3">J2</strain>
    </source>
</reference>
<proteinExistence type="predicted"/>
<dbReference type="Pfam" id="PF13699">
    <property type="entry name" value="eCIS_core"/>
    <property type="match status" value="1"/>
</dbReference>
<dbReference type="InterPro" id="IPR025295">
    <property type="entry name" value="eCIS_core_dom"/>
</dbReference>
<comment type="caution">
    <text evidence="3">The sequence shown here is derived from an EMBL/GenBank/DDBJ whole genome shotgun (WGS) entry which is preliminary data.</text>
</comment>
<evidence type="ECO:0000256" key="1">
    <source>
        <dbReference type="SAM" id="MobiDB-lite"/>
    </source>
</evidence>
<evidence type="ECO:0000313" key="3">
    <source>
        <dbReference type="EMBL" id="TLD42802.1"/>
    </source>
</evidence>
<feature type="domain" description="eCIS core" evidence="2">
    <location>
        <begin position="174"/>
        <end position="250"/>
    </location>
</feature>
<dbReference type="AlphaFoldDB" id="A0A533QDS6"/>